<sequence>MEVMLGFRTLSEDGPSKSPKSAGSAPLEPINPLNQQGPENCIGNVWVYLITFNPYGNTVPELSYDFKNDQFNQQSTTFARDTKILKQQRKQS</sequence>
<accession>A0AAD5R4I8</accession>
<protein>
    <submittedName>
        <fullName evidence="2">Uncharacterized protein</fullName>
    </submittedName>
</protein>
<reference evidence="2" key="1">
    <citation type="submission" date="2021-06" db="EMBL/GenBank/DDBJ databases">
        <title>Parelaphostrongylus tenuis whole genome reference sequence.</title>
        <authorList>
            <person name="Garwood T.J."/>
            <person name="Larsen P.A."/>
            <person name="Fountain-Jones N.M."/>
            <person name="Garbe J.R."/>
            <person name="Macchietto M.G."/>
            <person name="Kania S.A."/>
            <person name="Gerhold R.W."/>
            <person name="Richards J.E."/>
            <person name="Wolf T.M."/>
        </authorList>
    </citation>
    <scope>NUCLEOTIDE SEQUENCE</scope>
    <source>
        <strain evidence="2">MNPRO001-30</strain>
        <tissue evidence="2">Meninges</tissue>
    </source>
</reference>
<dbReference type="EMBL" id="JAHQIW010006592">
    <property type="protein sequence ID" value="KAJ1369538.1"/>
    <property type="molecule type" value="Genomic_DNA"/>
</dbReference>
<comment type="caution">
    <text evidence="2">The sequence shown here is derived from an EMBL/GenBank/DDBJ whole genome shotgun (WGS) entry which is preliminary data.</text>
</comment>
<evidence type="ECO:0000313" key="2">
    <source>
        <dbReference type="EMBL" id="KAJ1369538.1"/>
    </source>
</evidence>
<gene>
    <name evidence="2" type="ORF">KIN20_031022</name>
</gene>
<keyword evidence="3" id="KW-1185">Reference proteome</keyword>
<evidence type="ECO:0000256" key="1">
    <source>
        <dbReference type="SAM" id="MobiDB-lite"/>
    </source>
</evidence>
<name>A0AAD5R4I8_PARTN</name>
<organism evidence="2 3">
    <name type="scientific">Parelaphostrongylus tenuis</name>
    <name type="common">Meningeal worm</name>
    <dbReference type="NCBI Taxonomy" id="148309"/>
    <lineage>
        <taxon>Eukaryota</taxon>
        <taxon>Metazoa</taxon>
        <taxon>Ecdysozoa</taxon>
        <taxon>Nematoda</taxon>
        <taxon>Chromadorea</taxon>
        <taxon>Rhabditida</taxon>
        <taxon>Rhabditina</taxon>
        <taxon>Rhabditomorpha</taxon>
        <taxon>Strongyloidea</taxon>
        <taxon>Metastrongylidae</taxon>
        <taxon>Parelaphostrongylus</taxon>
    </lineage>
</organism>
<evidence type="ECO:0000313" key="3">
    <source>
        <dbReference type="Proteomes" id="UP001196413"/>
    </source>
</evidence>
<dbReference type="Proteomes" id="UP001196413">
    <property type="component" value="Unassembled WGS sequence"/>
</dbReference>
<proteinExistence type="predicted"/>
<feature type="compositionally biased region" description="Low complexity" evidence="1">
    <location>
        <begin position="16"/>
        <end position="26"/>
    </location>
</feature>
<dbReference type="AlphaFoldDB" id="A0AAD5R4I8"/>
<feature type="region of interest" description="Disordered" evidence="1">
    <location>
        <begin position="1"/>
        <end position="37"/>
    </location>
</feature>